<dbReference type="Pfam" id="PF01330">
    <property type="entry name" value="RuvA_N"/>
    <property type="match status" value="1"/>
</dbReference>
<dbReference type="GO" id="GO:0006281">
    <property type="term" value="P:DNA repair"/>
    <property type="evidence" value="ECO:0007669"/>
    <property type="project" value="UniProtKB-UniRule"/>
</dbReference>
<dbReference type="Proteomes" id="UP001305702">
    <property type="component" value="Chromosome"/>
</dbReference>
<feature type="region of interest" description="Domain III" evidence="6">
    <location>
        <begin position="149"/>
        <end position="206"/>
    </location>
</feature>
<dbReference type="InterPro" id="IPR000085">
    <property type="entry name" value="RuvA"/>
</dbReference>
<keyword evidence="1 6" id="KW-0963">Cytoplasm</keyword>
<protein>
    <recommendedName>
        <fullName evidence="6">Holliday junction branch migration complex subunit RuvA</fullName>
    </recommendedName>
</protein>
<dbReference type="Pfam" id="PF14520">
    <property type="entry name" value="HHH_5"/>
    <property type="match status" value="1"/>
</dbReference>
<dbReference type="InterPro" id="IPR036267">
    <property type="entry name" value="RuvA_C_sf"/>
</dbReference>
<keyword evidence="2 6" id="KW-0227">DNA damage</keyword>
<dbReference type="GO" id="GO:0048476">
    <property type="term" value="C:Holliday junction resolvase complex"/>
    <property type="evidence" value="ECO:0007669"/>
    <property type="project" value="UniProtKB-UniRule"/>
</dbReference>
<feature type="region of interest" description="Flexible linker" evidence="6">
    <location>
        <begin position="136"/>
        <end position="148"/>
    </location>
</feature>
<comment type="similarity">
    <text evidence="6">Belongs to the RuvA family.</text>
</comment>
<dbReference type="SUPFAM" id="SSF46929">
    <property type="entry name" value="DNA helicase RuvA subunit, C-terminal domain"/>
    <property type="match status" value="1"/>
</dbReference>
<dbReference type="GO" id="GO:0000400">
    <property type="term" value="F:four-way junction DNA binding"/>
    <property type="evidence" value="ECO:0007669"/>
    <property type="project" value="UniProtKB-UniRule"/>
</dbReference>
<keyword evidence="8" id="KW-0378">Hydrolase</keyword>
<dbReference type="SMART" id="SM00278">
    <property type="entry name" value="HhH1"/>
    <property type="match status" value="2"/>
</dbReference>
<evidence type="ECO:0000313" key="8">
    <source>
        <dbReference type="EMBL" id="WNQ12994.1"/>
    </source>
</evidence>
<evidence type="ECO:0000256" key="4">
    <source>
        <dbReference type="ARBA" id="ARBA00023172"/>
    </source>
</evidence>
<feature type="domain" description="Helix-hairpin-helix DNA-binding motif class 1" evidence="7">
    <location>
        <begin position="72"/>
        <end position="91"/>
    </location>
</feature>
<sequence>MIDFLRGSLVHRETDYVVLDVNGVGYRVFCANPYAVQAGEAEGITLFIHYHVREDAHLLFGFRSREEQTLFRRLLEVSGIGPKVALGIVGAGEPEAVVSAIYTEDVAFLTRLPGIGKKTAQRIVLDLKDKLSDLPVGQLAGPVGKSAAVPAAAPRGPWSEAKEALQALGYTEAEVERVKPAVQEAATGTEGADALVKLALQVLFRG</sequence>
<comment type="domain">
    <text evidence="6">Has three domains with a flexible linker between the domains II and III and assumes an 'L' shape. Domain III is highly mobile and contacts RuvB.</text>
</comment>
<keyword evidence="5 6" id="KW-0234">DNA repair</keyword>
<evidence type="ECO:0000256" key="5">
    <source>
        <dbReference type="ARBA" id="ARBA00023204"/>
    </source>
</evidence>
<reference evidence="8 9" key="1">
    <citation type="submission" date="2022-02" db="EMBL/GenBank/DDBJ databases">
        <title>Paenibacillus sp. MBLB1776 Whole Genome Shotgun Sequencing.</title>
        <authorList>
            <person name="Hwang C.Y."/>
            <person name="Cho E.-S."/>
            <person name="Seo M.-J."/>
        </authorList>
    </citation>
    <scope>NUCLEOTIDE SEQUENCE [LARGE SCALE GENOMIC DNA]</scope>
    <source>
        <strain evidence="8 9">MBLB1776</strain>
    </source>
</reference>
<evidence type="ECO:0000313" key="9">
    <source>
        <dbReference type="Proteomes" id="UP001305702"/>
    </source>
</evidence>
<dbReference type="KEGG" id="paun:MJA45_08190"/>
<dbReference type="RefSeq" id="WP_315606774.1">
    <property type="nucleotide sequence ID" value="NZ_CP130318.1"/>
</dbReference>
<dbReference type="GO" id="GO:0005524">
    <property type="term" value="F:ATP binding"/>
    <property type="evidence" value="ECO:0007669"/>
    <property type="project" value="InterPro"/>
</dbReference>
<dbReference type="NCBIfam" id="TIGR00084">
    <property type="entry name" value="ruvA"/>
    <property type="match status" value="1"/>
</dbReference>
<accession>A0AA96LGV8</accession>
<name>A0AA96LGV8_9BACL</name>
<keyword evidence="4 6" id="KW-0233">DNA recombination</keyword>
<dbReference type="GO" id="GO:0006310">
    <property type="term" value="P:DNA recombination"/>
    <property type="evidence" value="ECO:0007669"/>
    <property type="project" value="UniProtKB-UniRule"/>
</dbReference>
<keyword evidence="9" id="KW-1185">Reference proteome</keyword>
<evidence type="ECO:0000256" key="1">
    <source>
        <dbReference type="ARBA" id="ARBA00022490"/>
    </source>
</evidence>
<dbReference type="Pfam" id="PF07499">
    <property type="entry name" value="RuvA_C"/>
    <property type="match status" value="1"/>
</dbReference>
<dbReference type="SUPFAM" id="SSF50249">
    <property type="entry name" value="Nucleic acid-binding proteins"/>
    <property type="match status" value="1"/>
</dbReference>
<comment type="function">
    <text evidence="6">The RuvA-RuvB-RuvC complex processes Holliday junction (HJ) DNA during genetic recombination and DNA repair, while the RuvA-RuvB complex plays an important role in the rescue of blocked DNA replication forks via replication fork reversal (RFR). RuvA specifically binds to HJ cruciform DNA, conferring on it an open structure. The RuvB hexamer acts as an ATP-dependent pump, pulling dsDNA into and through the RuvAB complex. HJ branch migration allows RuvC to scan DNA until it finds its consensus sequence, where it cleaves and resolves the cruciform DNA.</text>
</comment>
<dbReference type="HAMAP" id="MF_00031">
    <property type="entry name" value="DNA_HJ_migration_RuvA"/>
    <property type="match status" value="1"/>
</dbReference>
<dbReference type="GO" id="GO:0009379">
    <property type="term" value="C:Holliday junction helicase complex"/>
    <property type="evidence" value="ECO:0007669"/>
    <property type="project" value="InterPro"/>
</dbReference>
<dbReference type="EMBL" id="CP130318">
    <property type="protein sequence ID" value="WNQ12994.1"/>
    <property type="molecule type" value="Genomic_DNA"/>
</dbReference>
<dbReference type="InterPro" id="IPR011114">
    <property type="entry name" value="RuvA_C"/>
</dbReference>
<dbReference type="InterPro" id="IPR013849">
    <property type="entry name" value="DNA_helicase_Holl-junc_RuvA_I"/>
</dbReference>
<comment type="caution">
    <text evidence="6">Lacks conserved residue(s) required for the propagation of feature annotation.</text>
</comment>
<dbReference type="InterPro" id="IPR003583">
    <property type="entry name" value="Hlx-hairpin-Hlx_DNA-bd_motif"/>
</dbReference>
<proteinExistence type="inferred from homology"/>
<evidence type="ECO:0000256" key="3">
    <source>
        <dbReference type="ARBA" id="ARBA00023125"/>
    </source>
</evidence>
<dbReference type="GO" id="GO:0005737">
    <property type="term" value="C:cytoplasm"/>
    <property type="evidence" value="ECO:0007669"/>
    <property type="project" value="UniProtKB-SubCell"/>
</dbReference>
<evidence type="ECO:0000259" key="7">
    <source>
        <dbReference type="SMART" id="SM00278"/>
    </source>
</evidence>
<dbReference type="InterPro" id="IPR010994">
    <property type="entry name" value="RuvA_2-like"/>
</dbReference>
<dbReference type="GO" id="GO:0009378">
    <property type="term" value="F:four-way junction helicase activity"/>
    <property type="evidence" value="ECO:0007669"/>
    <property type="project" value="InterPro"/>
</dbReference>
<dbReference type="InterPro" id="IPR012340">
    <property type="entry name" value="NA-bd_OB-fold"/>
</dbReference>
<organism evidence="8 9">
    <name type="scientific">Paenibacillus aurantius</name>
    <dbReference type="NCBI Taxonomy" id="2918900"/>
    <lineage>
        <taxon>Bacteria</taxon>
        <taxon>Bacillati</taxon>
        <taxon>Bacillota</taxon>
        <taxon>Bacilli</taxon>
        <taxon>Bacillales</taxon>
        <taxon>Paenibacillaceae</taxon>
        <taxon>Paenibacillus</taxon>
    </lineage>
</organism>
<comment type="subcellular location">
    <subcellularLocation>
        <location evidence="6">Cytoplasm</location>
    </subcellularLocation>
</comment>
<evidence type="ECO:0000256" key="6">
    <source>
        <dbReference type="HAMAP-Rule" id="MF_00031"/>
    </source>
</evidence>
<dbReference type="Gene3D" id="1.10.150.20">
    <property type="entry name" value="5' to 3' exonuclease, C-terminal subdomain"/>
    <property type="match status" value="1"/>
</dbReference>
<keyword evidence="3 6" id="KW-0238">DNA-binding</keyword>
<comment type="subunit">
    <text evidence="6">Homotetramer. Forms an RuvA(8)-RuvB(12)-Holliday junction (HJ) complex. HJ DNA is sandwiched between 2 RuvA tetramers; dsDNA enters through RuvA and exits via RuvB. An RuvB hexamer assembles on each DNA strand where it exits the tetramer. Each RuvB hexamer is contacted by two RuvA subunits (via domain III) on 2 adjacent RuvB subunits; this complex drives branch migration. In the full resolvosome a probable DNA-RuvA(4)-RuvB(12)-RuvC(2) complex forms which resolves the HJ.</text>
</comment>
<gene>
    <name evidence="6 8" type="primary">ruvA</name>
    <name evidence="8" type="ORF">MJA45_08190</name>
</gene>
<dbReference type="Gene3D" id="1.10.8.10">
    <property type="entry name" value="DNA helicase RuvA subunit, C-terminal domain"/>
    <property type="match status" value="1"/>
</dbReference>
<dbReference type="GO" id="GO:0016787">
    <property type="term" value="F:hydrolase activity"/>
    <property type="evidence" value="ECO:0007669"/>
    <property type="project" value="UniProtKB-KW"/>
</dbReference>
<feature type="domain" description="Helix-hairpin-helix DNA-binding motif class 1" evidence="7">
    <location>
        <begin position="107"/>
        <end position="126"/>
    </location>
</feature>
<dbReference type="Gene3D" id="2.40.50.140">
    <property type="entry name" value="Nucleic acid-binding proteins"/>
    <property type="match status" value="1"/>
</dbReference>
<dbReference type="SUPFAM" id="SSF47781">
    <property type="entry name" value="RuvA domain 2-like"/>
    <property type="match status" value="1"/>
</dbReference>
<dbReference type="AlphaFoldDB" id="A0AA96LGV8"/>
<dbReference type="CDD" id="cd14332">
    <property type="entry name" value="UBA_RuvA_C"/>
    <property type="match status" value="1"/>
</dbReference>
<evidence type="ECO:0000256" key="2">
    <source>
        <dbReference type="ARBA" id="ARBA00022763"/>
    </source>
</evidence>